<name>A0AC35FAY3_9BILA</name>
<accession>A0AC35FAY3</accession>
<reference evidence="2" key="1">
    <citation type="submission" date="2022-11" db="UniProtKB">
        <authorList>
            <consortium name="WormBaseParasite"/>
        </authorList>
    </citation>
    <scope>IDENTIFICATION</scope>
</reference>
<protein>
    <submittedName>
        <fullName evidence="2">Aquaporin</fullName>
    </submittedName>
</protein>
<evidence type="ECO:0000313" key="1">
    <source>
        <dbReference type="Proteomes" id="UP000887580"/>
    </source>
</evidence>
<sequence>MSFQTPITADYFIPLAVSIATYASVFALAEIFRRFVDHFVSPKRHIHAFAMEFAASLQMCTCVYENGVILKNYGVIGFFFTVIGLLIAGGIVNRGALVNPLPVFEGLYKNAISLDRAVVILSAQLVGGGLAFRLAEYIWYLTMDLVNDHQYFYENLPCTFAFKHSLLVAMIYEVAGCFCLRFIGAKLPGRAKGYLMPAMVSFLLSVAFVYIGVPALNPLTISARMMNCKGLDRDMFLFTYWFLPTFGWFAGMLLDDYLSQRRPPLQRQESRQKKQQKNNEKRKWYTGKHKQH</sequence>
<evidence type="ECO:0000313" key="2">
    <source>
        <dbReference type="WBParaSite" id="PS1159_v2.g15684.t1"/>
    </source>
</evidence>
<organism evidence="1 2">
    <name type="scientific">Panagrolaimus sp. PS1159</name>
    <dbReference type="NCBI Taxonomy" id="55785"/>
    <lineage>
        <taxon>Eukaryota</taxon>
        <taxon>Metazoa</taxon>
        <taxon>Ecdysozoa</taxon>
        <taxon>Nematoda</taxon>
        <taxon>Chromadorea</taxon>
        <taxon>Rhabditida</taxon>
        <taxon>Tylenchina</taxon>
        <taxon>Panagrolaimomorpha</taxon>
        <taxon>Panagrolaimoidea</taxon>
        <taxon>Panagrolaimidae</taxon>
        <taxon>Panagrolaimus</taxon>
    </lineage>
</organism>
<proteinExistence type="predicted"/>
<dbReference type="Proteomes" id="UP000887580">
    <property type="component" value="Unplaced"/>
</dbReference>
<dbReference type="WBParaSite" id="PS1159_v2.g15684.t1">
    <property type="protein sequence ID" value="PS1159_v2.g15684.t1"/>
    <property type="gene ID" value="PS1159_v2.g15684"/>
</dbReference>